<dbReference type="Gene3D" id="3.30.420.10">
    <property type="entry name" value="Ribonuclease H-like superfamily/Ribonuclease H"/>
    <property type="match status" value="1"/>
</dbReference>
<sequence length="197" mass="22344">MEQDIYKEPYYPVEVISLDENLLTPDYFDLCFDNSNSTTLGISALYGKKSELSHLAIATDSLVLLIRLVTNRSLTHKRHERRVLEDKVLCNPDFEKLAFDAERLATALFLDCGYCINNLVDIQSLLPMKPNRGSTAALQVSLGGQHRLNMKGVMCAFRQSHKEESLRNRALVLRAWSSYSRCHSSSNGRRVTCGTYH</sequence>
<organism evidence="1 2">
    <name type="scientific">Cerrena zonata</name>
    <dbReference type="NCBI Taxonomy" id="2478898"/>
    <lineage>
        <taxon>Eukaryota</taxon>
        <taxon>Fungi</taxon>
        <taxon>Dikarya</taxon>
        <taxon>Basidiomycota</taxon>
        <taxon>Agaricomycotina</taxon>
        <taxon>Agaricomycetes</taxon>
        <taxon>Polyporales</taxon>
        <taxon>Cerrenaceae</taxon>
        <taxon>Cerrena</taxon>
    </lineage>
</organism>
<protein>
    <submittedName>
        <fullName evidence="1">Uncharacterized protein</fullName>
    </submittedName>
</protein>
<name>A0AAW0GGR3_9APHY</name>
<gene>
    <name evidence="1" type="ORF">QCA50_006017</name>
</gene>
<evidence type="ECO:0000313" key="1">
    <source>
        <dbReference type="EMBL" id="KAK7690914.1"/>
    </source>
</evidence>
<dbReference type="Proteomes" id="UP001385951">
    <property type="component" value="Unassembled WGS sequence"/>
</dbReference>
<dbReference type="InterPro" id="IPR036397">
    <property type="entry name" value="RNaseH_sf"/>
</dbReference>
<comment type="caution">
    <text evidence="1">The sequence shown here is derived from an EMBL/GenBank/DDBJ whole genome shotgun (WGS) entry which is preliminary data.</text>
</comment>
<keyword evidence="2" id="KW-1185">Reference proteome</keyword>
<evidence type="ECO:0000313" key="2">
    <source>
        <dbReference type="Proteomes" id="UP001385951"/>
    </source>
</evidence>
<reference evidence="1 2" key="1">
    <citation type="submission" date="2022-09" db="EMBL/GenBank/DDBJ databases">
        <authorList>
            <person name="Palmer J.M."/>
        </authorList>
    </citation>
    <scope>NUCLEOTIDE SEQUENCE [LARGE SCALE GENOMIC DNA]</scope>
    <source>
        <strain evidence="1 2">DSM 7382</strain>
    </source>
</reference>
<dbReference type="AlphaFoldDB" id="A0AAW0GGR3"/>
<accession>A0AAW0GGR3</accession>
<dbReference type="EMBL" id="JASBNA010000006">
    <property type="protein sequence ID" value="KAK7690914.1"/>
    <property type="molecule type" value="Genomic_DNA"/>
</dbReference>
<proteinExistence type="predicted"/>
<dbReference type="GO" id="GO:0003676">
    <property type="term" value="F:nucleic acid binding"/>
    <property type="evidence" value="ECO:0007669"/>
    <property type="project" value="InterPro"/>
</dbReference>